<proteinExistence type="predicted"/>
<dbReference type="AlphaFoldDB" id="A0ABD2CHE1"/>
<gene>
    <name evidence="1" type="ORF">V1477_006777</name>
</gene>
<organism evidence="1 2">
    <name type="scientific">Vespula maculifrons</name>
    <name type="common">Eastern yellow jacket</name>
    <name type="synonym">Wasp</name>
    <dbReference type="NCBI Taxonomy" id="7453"/>
    <lineage>
        <taxon>Eukaryota</taxon>
        <taxon>Metazoa</taxon>
        <taxon>Ecdysozoa</taxon>
        <taxon>Arthropoda</taxon>
        <taxon>Hexapoda</taxon>
        <taxon>Insecta</taxon>
        <taxon>Pterygota</taxon>
        <taxon>Neoptera</taxon>
        <taxon>Endopterygota</taxon>
        <taxon>Hymenoptera</taxon>
        <taxon>Apocrita</taxon>
        <taxon>Aculeata</taxon>
        <taxon>Vespoidea</taxon>
        <taxon>Vespidae</taxon>
        <taxon>Vespinae</taxon>
        <taxon>Vespula</taxon>
    </lineage>
</organism>
<feature type="non-terminal residue" evidence="1">
    <location>
        <position position="1"/>
    </location>
</feature>
<evidence type="ECO:0000313" key="2">
    <source>
        <dbReference type="Proteomes" id="UP001607303"/>
    </source>
</evidence>
<dbReference type="Proteomes" id="UP001607303">
    <property type="component" value="Unassembled WGS sequence"/>
</dbReference>
<protein>
    <submittedName>
        <fullName evidence="1">Uncharacterized protein</fullName>
    </submittedName>
</protein>
<name>A0ABD2CHE1_VESMC</name>
<keyword evidence="2" id="KW-1185">Reference proteome</keyword>
<sequence>LVCNLPKNYQKATERRERIRGLEVRRRIGNDEEGEKERGREEEKVEATFETQRAAKMKSSAFLPFEKFVIRLQNFSWILARKKILEAATEALAFRSYHQKETVFSSNSQEREDETLRLYVLLFVDNI</sequence>
<comment type="caution">
    <text evidence="1">The sequence shown here is derived from an EMBL/GenBank/DDBJ whole genome shotgun (WGS) entry which is preliminary data.</text>
</comment>
<reference evidence="1 2" key="1">
    <citation type="journal article" date="2024" name="Ann. Entomol. Soc. Am.">
        <title>Genomic analyses of the southern and eastern yellowjacket wasps (Hymenoptera: Vespidae) reveal evolutionary signatures of social life.</title>
        <authorList>
            <person name="Catto M.A."/>
            <person name="Caine P.B."/>
            <person name="Orr S.E."/>
            <person name="Hunt B.G."/>
            <person name="Goodisman M.A.D."/>
        </authorList>
    </citation>
    <scope>NUCLEOTIDE SEQUENCE [LARGE SCALE GENOMIC DNA]</scope>
    <source>
        <strain evidence="1">232</strain>
        <tissue evidence="1">Head and thorax</tissue>
    </source>
</reference>
<dbReference type="EMBL" id="JAYRBN010000050">
    <property type="protein sequence ID" value="KAL2744235.1"/>
    <property type="molecule type" value="Genomic_DNA"/>
</dbReference>
<evidence type="ECO:0000313" key="1">
    <source>
        <dbReference type="EMBL" id="KAL2744235.1"/>
    </source>
</evidence>
<accession>A0ABD2CHE1</accession>